<dbReference type="InterPro" id="IPR041698">
    <property type="entry name" value="Methyltransf_25"/>
</dbReference>
<keyword evidence="3" id="KW-0489">Methyltransferase</keyword>
<gene>
    <name evidence="3" type="ORF">L2737_03085</name>
</gene>
<dbReference type="EMBL" id="JAKIKU010000001">
    <property type="protein sequence ID" value="MCL1044319.1"/>
    <property type="molecule type" value="Genomic_DNA"/>
</dbReference>
<organism evidence="3 4">
    <name type="scientific">Shewanella electrodiphila</name>
    <dbReference type="NCBI Taxonomy" id="934143"/>
    <lineage>
        <taxon>Bacteria</taxon>
        <taxon>Pseudomonadati</taxon>
        <taxon>Pseudomonadota</taxon>
        <taxon>Gammaproteobacteria</taxon>
        <taxon>Alteromonadales</taxon>
        <taxon>Shewanellaceae</taxon>
        <taxon>Shewanella</taxon>
    </lineage>
</organism>
<evidence type="ECO:0000313" key="3">
    <source>
        <dbReference type="EMBL" id="MCL1044319.1"/>
    </source>
</evidence>
<reference evidence="3 4" key="1">
    <citation type="submission" date="2022-01" db="EMBL/GenBank/DDBJ databases">
        <title>Whole genome-based taxonomy of the Shewanellaceae.</title>
        <authorList>
            <person name="Martin-Rodriguez A.J."/>
        </authorList>
    </citation>
    <scope>NUCLEOTIDE SEQUENCE [LARGE SCALE GENOMIC DNA]</scope>
    <source>
        <strain evidence="3 4">DSM 24955</strain>
    </source>
</reference>
<dbReference type="PANTHER" id="PTHR43861">
    <property type="entry name" value="TRANS-ACONITATE 2-METHYLTRANSFERASE-RELATED"/>
    <property type="match status" value="1"/>
</dbReference>
<evidence type="ECO:0000313" key="4">
    <source>
        <dbReference type="Proteomes" id="UP001202134"/>
    </source>
</evidence>
<dbReference type="Pfam" id="PF13649">
    <property type="entry name" value="Methyltransf_25"/>
    <property type="match status" value="1"/>
</dbReference>
<feature type="domain" description="Methyltransferase" evidence="2">
    <location>
        <begin position="53"/>
        <end position="146"/>
    </location>
</feature>
<accession>A0ABT0KKS1</accession>
<dbReference type="GO" id="GO:0008168">
    <property type="term" value="F:methyltransferase activity"/>
    <property type="evidence" value="ECO:0007669"/>
    <property type="project" value="UniProtKB-KW"/>
</dbReference>
<protein>
    <submittedName>
        <fullName evidence="3">Class I SAM-dependent methyltransferase</fullName>
    </submittedName>
</protein>
<dbReference type="GO" id="GO:0032259">
    <property type="term" value="P:methylation"/>
    <property type="evidence" value="ECO:0007669"/>
    <property type="project" value="UniProtKB-KW"/>
</dbReference>
<sequence length="258" mass="28812">MDYLNINKQAWNERAKVHFDSSFYDVPSFLAGNSSLTEIETAELTDVAGKSLLHLQCHFGLDTLSWARLGANVTGVDLSDEAIDKARELATQCNIEAEFVCADVYEFANKRSKSFDIVFTSFGAICWLPCLTKWAQVISDSLNQGGTFYMAEFHPVQDVLDGYPYFHQAEPDVVVEGSYTQAGNNSDHEQTMVTWAHSLSEVINALIQAGIRIDAVNEFPFSPYNCFENLIEKQPKQFQSIVKGQPIPLVFSIKGTKC</sequence>
<proteinExistence type="predicted"/>
<comment type="caution">
    <text evidence="3">The sequence shown here is derived from an EMBL/GenBank/DDBJ whole genome shotgun (WGS) entry which is preliminary data.</text>
</comment>
<dbReference type="InterPro" id="IPR029063">
    <property type="entry name" value="SAM-dependent_MTases_sf"/>
</dbReference>
<keyword evidence="1" id="KW-0808">Transferase</keyword>
<dbReference type="Gene3D" id="3.40.50.150">
    <property type="entry name" value="Vaccinia Virus protein VP39"/>
    <property type="match status" value="1"/>
</dbReference>
<keyword evidence="4" id="KW-1185">Reference proteome</keyword>
<dbReference type="RefSeq" id="WP_248954740.1">
    <property type="nucleotide sequence ID" value="NZ_JAKIKU010000001.1"/>
</dbReference>
<dbReference type="SUPFAM" id="SSF53335">
    <property type="entry name" value="S-adenosyl-L-methionine-dependent methyltransferases"/>
    <property type="match status" value="1"/>
</dbReference>
<dbReference type="Proteomes" id="UP001202134">
    <property type="component" value="Unassembled WGS sequence"/>
</dbReference>
<name>A0ABT0KKS1_9GAMM</name>
<evidence type="ECO:0000259" key="2">
    <source>
        <dbReference type="Pfam" id="PF13649"/>
    </source>
</evidence>
<evidence type="ECO:0000256" key="1">
    <source>
        <dbReference type="ARBA" id="ARBA00022679"/>
    </source>
</evidence>
<dbReference type="CDD" id="cd02440">
    <property type="entry name" value="AdoMet_MTases"/>
    <property type="match status" value="1"/>
</dbReference>